<comment type="caution">
    <text evidence="2">The sequence shown here is derived from an EMBL/GenBank/DDBJ whole genome shotgun (WGS) entry which is preliminary data.</text>
</comment>
<organism evidence="2 3">
    <name type="scientific">Candidatus Amesbacteria bacterium RIFCSPHIGHO2_01_FULL_48_32b</name>
    <dbReference type="NCBI Taxonomy" id="1797253"/>
    <lineage>
        <taxon>Bacteria</taxon>
        <taxon>Candidatus Amesiibacteriota</taxon>
    </lineage>
</organism>
<evidence type="ECO:0000313" key="2">
    <source>
        <dbReference type="EMBL" id="OGC92065.1"/>
    </source>
</evidence>
<sequence>MLVETNTTETPRSAKLYTCGSWEIALGAWYLAAKASGRYKEPDLTQAIASAFTTLDNYPEDVKSRFGPLDQLRETMKDSLPTEESKLHFGTEQRELEKRQLQSVSDYLRKLSQHHPEMVRGVVTIESAAGKNIIHINQAELPKWPNHPKALEYLEDLVVNKPIAKRLQRNHHTSNRDLPKHEPAPPAPVPEPANPAPLTIYDSWSMKHRDQAIRKAFRSWGD</sequence>
<feature type="compositionally biased region" description="Basic and acidic residues" evidence="1">
    <location>
        <begin position="174"/>
        <end position="183"/>
    </location>
</feature>
<protein>
    <submittedName>
        <fullName evidence="2">Uncharacterized protein</fullName>
    </submittedName>
</protein>
<evidence type="ECO:0000313" key="3">
    <source>
        <dbReference type="Proteomes" id="UP000178176"/>
    </source>
</evidence>
<name>A0A1F4YDL7_9BACT</name>
<dbReference type="Proteomes" id="UP000178176">
    <property type="component" value="Unassembled WGS sequence"/>
</dbReference>
<gene>
    <name evidence="2" type="ORF">A2876_01710</name>
</gene>
<dbReference type="EMBL" id="MEXH01000022">
    <property type="protein sequence ID" value="OGC92065.1"/>
    <property type="molecule type" value="Genomic_DNA"/>
</dbReference>
<feature type="region of interest" description="Disordered" evidence="1">
    <location>
        <begin position="167"/>
        <end position="196"/>
    </location>
</feature>
<feature type="compositionally biased region" description="Pro residues" evidence="1">
    <location>
        <begin position="184"/>
        <end position="195"/>
    </location>
</feature>
<accession>A0A1F4YDL7</accession>
<dbReference type="AlphaFoldDB" id="A0A1F4YDL7"/>
<proteinExistence type="predicted"/>
<evidence type="ECO:0000256" key="1">
    <source>
        <dbReference type="SAM" id="MobiDB-lite"/>
    </source>
</evidence>
<reference evidence="2 3" key="1">
    <citation type="journal article" date="2016" name="Nat. Commun.">
        <title>Thousands of microbial genomes shed light on interconnected biogeochemical processes in an aquifer system.</title>
        <authorList>
            <person name="Anantharaman K."/>
            <person name="Brown C.T."/>
            <person name="Hug L.A."/>
            <person name="Sharon I."/>
            <person name="Castelle C.J."/>
            <person name="Probst A.J."/>
            <person name="Thomas B.C."/>
            <person name="Singh A."/>
            <person name="Wilkins M.J."/>
            <person name="Karaoz U."/>
            <person name="Brodie E.L."/>
            <person name="Williams K.H."/>
            <person name="Hubbard S.S."/>
            <person name="Banfield J.F."/>
        </authorList>
    </citation>
    <scope>NUCLEOTIDE SEQUENCE [LARGE SCALE GENOMIC DNA]</scope>
</reference>